<feature type="domain" description="CheW-like" evidence="1">
    <location>
        <begin position="12"/>
        <end position="152"/>
    </location>
</feature>
<dbReference type="AlphaFoldDB" id="S5YT21"/>
<dbReference type="GO" id="GO:0006935">
    <property type="term" value="P:chemotaxis"/>
    <property type="evidence" value="ECO:0007669"/>
    <property type="project" value="InterPro"/>
</dbReference>
<protein>
    <submittedName>
        <fullName evidence="2">Chemotaxis protein CheW</fullName>
    </submittedName>
</protein>
<accession>S5YT21</accession>
<dbReference type="SUPFAM" id="SSF50341">
    <property type="entry name" value="CheW-like"/>
    <property type="match status" value="1"/>
</dbReference>
<keyword evidence="3" id="KW-1185">Reference proteome</keyword>
<evidence type="ECO:0000313" key="3">
    <source>
        <dbReference type="Proteomes" id="UP000015480"/>
    </source>
</evidence>
<dbReference type="InterPro" id="IPR039315">
    <property type="entry name" value="CheW"/>
</dbReference>
<name>S5YT21_PARAH</name>
<dbReference type="PANTHER" id="PTHR22617:SF23">
    <property type="entry name" value="CHEMOTAXIS PROTEIN CHEW"/>
    <property type="match status" value="1"/>
</dbReference>
<organism evidence="2 3">
    <name type="scientific">Paracoccus aminophilus JCM 7686</name>
    <dbReference type="NCBI Taxonomy" id="1367847"/>
    <lineage>
        <taxon>Bacteria</taxon>
        <taxon>Pseudomonadati</taxon>
        <taxon>Pseudomonadota</taxon>
        <taxon>Alphaproteobacteria</taxon>
        <taxon>Rhodobacterales</taxon>
        <taxon>Paracoccaceae</taxon>
        <taxon>Paracoccus</taxon>
    </lineage>
</organism>
<dbReference type="CDD" id="cd00732">
    <property type="entry name" value="CheW"/>
    <property type="match status" value="1"/>
</dbReference>
<dbReference type="InterPro" id="IPR002545">
    <property type="entry name" value="CheW-lke_dom"/>
</dbReference>
<dbReference type="Pfam" id="PF01584">
    <property type="entry name" value="CheW"/>
    <property type="match status" value="1"/>
</dbReference>
<evidence type="ECO:0000313" key="2">
    <source>
        <dbReference type="EMBL" id="AGT08381.1"/>
    </source>
</evidence>
<gene>
    <name evidence="2" type="ORF">JCM7686_1280</name>
</gene>
<reference evidence="2 3" key="1">
    <citation type="journal article" date="2014" name="BMC Genomics">
        <title>Architecture and functions of a multipartite genome of the methylotrophic bacterium Paracoccus aminophilus JCM 7686, containing primary and secondary chromids.</title>
        <authorList>
            <person name="Dziewit L."/>
            <person name="Czarnecki J."/>
            <person name="Wibberg D."/>
            <person name="Radlinska M."/>
            <person name="Mrozek P."/>
            <person name="Szymczak M."/>
            <person name="Schluter A."/>
            <person name="Puhler A."/>
            <person name="Bartosik D."/>
        </authorList>
    </citation>
    <scope>NUCLEOTIDE SEQUENCE [LARGE SCALE GENOMIC DNA]</scope>
    <source>
        <strain evidence="2">JCM 7686</strain>
    </source>
</reference>
<dbReference type="Proteomes" id="UP000015480">
    <property type="component" value="Chromosome"/>
</dbReference>
<dbReference type="HOGENOM" id="CLU_048995_3_4_5"/>
<dbReference type="Gene3D" id="2.30.30.40">
    <property type="entry name" value="SH3 Domains"/>
    <property type="match status" value="1"/>
</dbReference>
<dbReference type="PANTHER" id="PTHR22617">
    <property type="entry name" value="CHEMOTAXIS SENSOR HISTIDINE KINASE-RELATED"/>
    <property type="match status" value="1"/>
</dbReference>
<sequence length="155" mass="17134">MNDQFQQANPNEMELLAFRLGEQEYCIDIMSVREIRGWTNATPLPFSPAHVVGVINLRGTILPVLDLAIRLKMKATSASDKNVIIVVDVNNQTAGLLVDAVSDIISIAPNDLQIPPDLGNDDMKSCIRSLTLIENRLIRVLDLDLVIPQTTSENQ</sequence>
<dbReference type="GO" id="GO:0005829">
    <property type="term" value="C:cytosol"/>
    <property type="evidence" value="ECO:0007669"/>
    <property type="project" value="TreeGrafter"/>
</dbReference>
<proteinExistence type="predicted"/>
<dbReference type="KEGG" id="pami:JCM7686_1280"/>
<dbReference type="GO" id="GO:0007165">
    <property type="term" value="P:signal transduction"/>
    <property type="evidence" value="ECO:0007669"/>
    <property type="project" value="InterPro"/>
</dbReference>
<dbReference type="OrthoDB" id="9794382at2"/>
<evidence type="ECO:0000259" key="1">
    <source>
        <dbReference type="PROSITE" id="PS50851"/>
    </source>
</evidence>
<dbReference type="PROSITE" id="PS50851">
    <property type="entry name" value="CHEW"/>
    <property type="match status" value="1"/>
</dbReference>
<dbReference type="eggNOG" id="COG0835">
    <property type="taxonomic scope" value="Bacteria"/>
</dbReference>
<dbReference type="STRING" id="1367847.JCM7686_1280"/>
<dbReference type="RefSeq" id="WP_020950019.1">
    <property type="nucleotide sequence ID" value="NC_022041.1"/>
</dbReference>
<dbReference type="SMART" id="SM00260">
    <property type="entry name" value="CheW"/>
    <property type="match status" value="1"/>
</dbReference>
<dbReference type="Gene3D" id="2.40.50.180">
    <property type="entry name" value="CheA-289, Domain 4"/>
    <property type="match status" value="1"/>
</dbReference>
<dbReference type="EMBL" id="CP006650">
    <property type="protein sequence ID" value="AGT08381.1"/>
    <property type="molecule type" value="Genomic_DNA"/>
</dbReference>
<dbReference type="InterPro" id="IPR036061">
    <property type="entry name" value="CheW-like_dom_sf"/>
</dbReference>